<keyword evidence="1" id="KW-0677">Repeat</keyword>
<feature type="domain" description="WW" evidence="4">
    <location>
        <begin position="132"/>
        <end position="160"/>
    </location>
</feature>
<proteinExistence type="predicted"/>
<evidence type="ECO:0000256" key="3">
    <source>
        <dbReference type="SAM" id="MobiDB-lite"/>
    </source>
</evidence>
<dbReference type="Pfam" id="PF00397">
    <property type="entry name" value="WW"/>
    <property type="match status" value="2"/>
</dbReference>
<feature type="compositionally biased region" description="Basic and acidic residues" evidence="3">
    <location>
        <begin position="72"/>
        <end position="99"/>
    </location>
</feature>
<dbReference type="FunFam" id="2.20.70.10:FF:000050">
    <property type="entry name" value="pre-mRNA-processing factor 40 homolog B isoform X1"/>
    <property type="match status" value="1"/>
</dbReference>
<feature type="coiled-coil region" evidence="2">
    <location>
        <begin position="313"/>
        <end position="343"/>
    </location>
</feature>
<dbReference type="SUPFAM" id="SSF51045">
    <property type="entry name" value="WW domain"/>
    <property type="match status" value="2"/>
</dbReference>
<feature type="domain" description="WW" evidence="4">
    <location>
        <begin position="86"/>
        <end position="119"/>
    </location>
</feature>
<dbReference type="InterPro" id="IPR001202">
    <property type="entry name" value="WW_dom"/>
</dbReference>
<dbReference type="CDD" id="cd00201">
    <property type="entry name" value="WW"/>
    <property type="match status" value="2"/>
</dbReference>
<dbReference type="Gene3D" id="2.20.70.10">
    <property type="match status" value="2"/>
</dbReference>
<dbReference type="InterPro" id="IPR039726">
    <property type="entry name" value="Prp40-like"/>
</dbReference>
<dbReference type="PANTHER" id="PTHR11864:SF0">
    <property type="entry name" value="PRP40 PRE-MRNA PROCESSING FACTOR 40 HOMOLOG A (YEAST)"/>
    <property type="match status" value="1"/>
</dbReference>
<feature type="compositionally biased region" description="Basic and acidic residues" evidence="3">
    <location>
        <begin position="167"/>
        <end position="188"/>
    </location>
</feature>
<feature type="compositionally biased region" description="Low complexity" evidence="3">
    <location>
        <begin position="14"/>
        <end position="24"/>
    </location>
</feature>
<feature type="region of interest" description="Disordered" evidence="3">
    <location>
        <begin position="229"/>
        <end position="250"/>
    </location>
</feature>
<dbReference type="GO" id="GO:0045292">
    <property type="term" value="P:mRNA cis splicing, via spliceosome"/>
    <property type="evidence" value="ECO:0007669"/>
    <property type="project" value="InterPro"/>
</dbReference>
<name>A0A8S9XY27_APOLU</name>
<feature type="region of interest" description="Disordered" evidence="3">
    <location>
        <begin position="1"/>
        <end position="100"/>
    </location>
</feature>
<gene>
    <name evidence="6" type="ORF">GE061_011244</name>
</gene>
<feature type="compositionally biased region" description="Pro residues" evidence="3">
    <location>
        <begin position="25"/>
        <end position="56"/>
    </location>
</feature>
<evidence type="ECO:0000313" key="7">
    <source>
        <dbReference type="Proteomes" id="UP000466442"/>
    </source>
</evidence>
<comment type="caution">
    <text evidence="6">The sequence shown here is derived from an EMBL/GenBank/DDBJ whole genome shotgun (WGS) entry which is preliminary data.</text>
</comment>
<feature type="compositionally biased region" description="Basic and acidic residues" evidence="3">
    <location>
        <begin position="702"/>
        <end position="711"/>
    </location>
</feature>
<sequence length="811" mass="93702">MNPSDRGPPPFPPAGFSMPPIGSFPGPPPPSFIPPPGMITTPGPPLPPPFAIPPPGFGFSPAIGEPPVRGSPDSRTEGDKEGDDGKDKKNDWTEHKAPDGRTYYYNNITKKSLWEKPDELKSPAERMLSNCPWKEYKSEVGKIYFHNVITKESRWTIPKELEELKAKIVAEDSSTSDKKKDDEHKEENGGIPMPSGDRDKEVPPKSTTPPIVSSGKSALDQAMAATLAAIDSTPPQRFDEDSNSNLSMPGKDIPEIKLNFKDKKELTEAFRILLKEKDVPSNATWEQAVKMICHDPRYPQLKSFSDKKQVFNAYKTQKRKEELDEQRNRAKKAKEDLEQFFMTNEKMSSTLRYYRCQELFGHLDIWKNVSDSDRREIYDDATFNLAKREKEEAKARKKRNMKQLASILDALVTIDHRTTWQEAQQMLLDNPNFVNDADLLAMDKEDALIVFEEHIRDLEKEEEEEKEKEKKRRKRQQRKNRDAFGMLLNELHEEGKLTSMSLWVELYPIISADIRFSAMLGQSGSTPLDLFKFYVEDLKSRFHDERKIIKEILKEKGFDVEVSTTFEEFATVVCEDRRSATLDAGNVKLTYNALLEKAESREKERMKEDQRRQKKVEAAFKNILRDYDIDYKTEWDDVRDKLSSTEPFRTLSIEADRVRVFREFQQEMEESCSHHHTRSKKTKKSKKQKKRSRSRSMISDSESDRGHKESTSSRSKRSKRHKSRSNSESSDSEHRRSRKQKKKSKRRRHSHSPEEARKESERDESPVSAKPSPPPDKGDDKEKTDKSEELSDGELEQRRIALLKQLNEADN</sequence>
<keyword evidence="7" id="KW-1185">Reference proteome</keyword>
<dbReference type="PANTHER" id="PTHR11864">
    <property type="entry name" value="PRE-MRNA-PROCESSING PROTEIN PRP40"/>
    <property type="match status" value="1"/>
</dbReference>
<dbReference type="FunFam" id="1.10.10.440:FF:000003">
    <property type="entry name" value="Pre-mRNA processing factor 40 homolog A"/>
    <property type="match status" value="1"/>
</dbReference>
<feature type="region of interest" description="Disordered" evidence="3">
    <location>
        <begin position="167"/>
        <end position="217"/>
    </location>
</feature>
<dbReference type="EMBL" id="WIXP02000003">
    <property type="protein sequence ID" value="KAF6213524.1"/>
    <property type="molecule type" value="Genomic_DNA"/>
</dbReference>
<evidence type="ECO:0008006" key="8">
    <source>
        <dbReference type="Google" id="ProtNLM"/>
    </source>
</evidence>
<evidence type="ECO:0000259" key="4">
    <source>
        <dbReference type="PROSITE" id="PS50020"/>
    </source>
</evidence>
<dbReference type="FunFam" id="1.10.10.440:FF:000002">
    <property type="entry name" value="pre-mRNA-processing factor 40 homolog A isoform X1"/>
    <property type="match status" value="1"/>
</dbReference>
<feature type="domain" description="FF" evidence="5">
    <location>
        <begin position="541"/>
        <end position="597"/>
    </location>
</feature>
<feature type="coiled-coil region" evidence="2">
    <location>
        <begin position="441"/>
        <end position="481"/>
    </location>
</feature>
<feature type="compositionally biased region" description="Basic residues" evidence="3">
    <location>
        <begin position="674"/>
        <end position="694"/>
    </location>
</feature>
<feature type="compositionally biased region" description="Basic and acidic residues" evidence="3">
    <location>
        <begin position="776"/>
        <end position="798"/>
    </location>
</feature>
<organism evidence="6 7">
    <name type="scientific">Apolygus lucorum</name>
    <name type="common">Small green plant bug</name>
    <name type="synonym">Lygocoris lucorum</name>
    <dbReference type="NCBI Taxonomy" id="248454"/>
    <lineage>
        <taxon>Eukaryota</taxon>
        <taxon>Metazoa</taxon>
        <taxon>Ecdysozoa</taxon>
        <taxon>Arthropoda</taxon>
        <taxon>Hexapoda</taxon>
        <taxon>Insecta</taxon>
        <taxon>Pterygota</taxon>
        <taxon>Neoptera</taxon>
        <taxon>Paraneoptera</taxon>
        <taxon>Hemiptera</taxon>
        <taxon>Heteroptera</taxon>
        <taxon>Panheteroptera</taxon>
        <taxon>Cimicomorpha</taxon>
        <taxon>Miridae</taxon>
        <taxon>Mirini</taxon>
        <taxon>Apolygus</taxon>
    </lineage>
</organism>
<dbReference type="Pfam" id="PF01846">
    <property type="entry name" value="FF"/>
    <property type="match status" value="3"/>
</dbReference>
<feature type="compositionally biased region" description="Basic residues" evidence="3">
    <location>
        <begin position="714"/>
        <end position="724"/>
    </location>
</feature>
<dbReference type="PROSITE" id="PS01159">
    <property type="entry name" value="WW_DOMAIN_1"/>
    <property type="match status" value="1"/>
</dbReference>
<protein>
    <recommendedName>
        <fullName evidence="8">Pre-mRNA-processing factor 40 homolog B</fullName>
    </recommendedName>
</protein>
<reference evidence="6" key="1">
    <citation type="journal article" date="2021" name="Mol. Ecol. Resour.">
        <title>Apolygus lucorum genome provides insights into omnivorousness and mesophyll feeding.</title>
        <authorList>
            <person name="Liu Y."/>
            <person name="Liu H."/>
            <person name="Wang H."/>
            <person name="Huang T."/>
            <person name="Liu B."/>
            <person name="Yang B."/>
            <person name="Yin L."/>
            <person name="Li B."/>
            <person name="Zhang Y."/>
            <person name="Zhang S."/>
            <person name="Jiang F."/>
            <person name="Zhang X."/>
            <person name="Ren Y."/>
            <person name="Wang B."/>
            <person name="Wang S."/>
            <person name="Lu Y."/>
            <person name="Wu K."/>
            <person name="Fan W."/>
            <person name="Wang G."/>
        </authorList>
    </citation>
    <scope>NUCLEOTIDE SEQUENCE</scope>
    <source>
        <strain evidence="6">12Hb</strain>
    </source>
</reference>
<evidence type="ECO:0000256" key="2">
    <source>
        <dbReference type="SAM" id="Coils"/>
    </source>
</evidence>
<keyword evidence="2" id="KW-0175">Coiled coil</keyword>
<accession>A0A8S9XY27</accession>
<evidence type="ECO:0000313" key="6">
    <source>
        <dbReference type="EMBL" id="KAF6213524.1"/>
    </source>
</evidence>
<dbReference type="PROSITE" id="PS50020">
    <property type="entry name" value="WW_DOMAIN_2"/>
    <property type="match status" value="2"/>
</dbReference>
<feature type="region of interest" description="Disordered" evidence="3">
    <location>
        <begin position="669"/>
        <end position="798"/>
    </location>
</feature>
<feature type="domain" description="FF" evidence="5">
    <location>
        <begin position="613"/>
        <end position="667"/>
    </location>
</feature>
<dbReference type="InterPro" id="IPR036517">
    <property type="entry name" value="FF_domain_sf"/>
</dbReference>
<feature type="domain" description="FF" evidence="5">
    <location>
        <begin position="263"/>
        <end position="317"/>
    </location>
</feature>
<dbReference type="OrthoDB" id="187617at2759"/>
<feature type="domain" description="FF" evidence="5">
    <location>
        <begin position="477"/>
        <end position="537"/>
    </location>
</feature>
<dbReference type="GO" id="GO:0005685">
    <property type="term" value="C:U1 snRNP"/>
    <property type="evidence" value="ECO:0007669"/>
    <property type="project" value="TreeGrafter"/>
</dbReference>
<evidence type="ECO:0000259" key="5">
    <source>
        <dbReference type="PROSITE" id="PS51676"/>
    </source>
</evidence>
<dbReference type="Proteomes" id="UP000466442">
    <property type="component" value="Unassembled WGS sequence"/>
</dbReference>
<dbReference type="InterPro" id="IPR036020">
    <property type="entry name" value="WW_dom_sf"/>
</dbReference>
<dbReference type="SMART" id="SM00456">
    <property type="entry name" value="WW"/>
    <property type="match status" value="2"/>
</dbReference>
<feature type="compositionally biased region" description="Pro residues" evidence="3">
    <location>
        <begin position="1"/>
        <end position="13"/>
    </location>
</feature>
<dbReference type="AlphaFoldDB" id="A0A8S9XY27"/>
<dbReference type="Gene3D" id="1.10.10.440">
    <property type="entry name" value="FF domain"/>
    <property type="match status" value="4"/>
</dbReference>
<dbReference type="SMART" id="SM00441">
    <property type="entry name" value="FF"/>
    <property type="match status" value="4"/>
</dbReference>
<dbReference type="PROSITE" id="PS51676">
    <property type="entry name" value="FF"/>
    <property type="match status" value="4"/>
</dbReference>
<feature type="compositionally biased region" description="Basic and acidic residues" evidence="3">
    <location>
        <begin position="751"/>
        <end position="765"/>
    </location>
</feature>
<dbReference type="SUPFAM" id="SSF81698">
    <property type="entry name" value="FF domain"/>
    <property type="match status" value="4"/>
</dbReference>
<dbReference type="InterPro" id="IPR002713">
    <property type="entry name" value="FF_domain"/>
</dbReference>
<feature type="compositionally biased region" description="Basic residues" evidence="3">
    <location>
        <begin position="735"/>
        <end position="750"/>
    </location>
</feature>
<evidence type="ECO:0000256" key="1">
    <source>
        <dbReference type="ARBA" id="ARBA00022737"/>
    </source>
</evidence>
<dbReference type="GO" id="GO:0071004">
    <property type="term" value="C:U2-type prespliceosome"/>
    <property type="evidence" value="ECO:0007669"/>
    <property type="project" value="TreeGrafter"/>
</dbReference>
<dbReference type="Pfam" id="PF25432">
    <property type="entry name" value="FF_PRPF40A"/>
    <property type="match status" value="1"/>
</dbReference>
<dbReference type="GO" id="GO:0003723">
    <property type="term" value="F:RNA binding"/>
    <property type="evidence" value="ECO:0007669"/>
    <property type="project" value="TreeGrafter"/>
</dbReference>